<proteinExistence type="predicted"/>
<keyword evidence="3" id="KW-1185">Reference proteome</keyword>
<accession>A0AAN6ULQ8</accession>
<evidence type="ECO:0008006" key="4">
    <source>
        <dbReference type="Google" id="ProtNLM"/>
    </source>
</evidence>
<evidence type="ECO:0000256" key="1">
    <source>
        <dbReference type="SAM" id="MobiDB-lite"/>
    </source>
</evidence>
<name>A0AAN6ULQ8_9PEZI</name>
<comment type="caution">
    <text evidence="2">The sequence shown here is derived from an EMBL/GenBank/DDBJ whole genome shotgun (WGS) entry which is preliminary data.</text>
</comment>
<dbReference type="PANTHER" id="PTHR38166:SF1">
    <property type="entry name" value="C2H2-TYPE DOMAIN-CONTAINING PROTEIN"/>
    <property type="match status" value="1"/>
</dbReference>
<dbReference type="PANTHER" id="PTHR38166">
    <property type="entry name" value="C2H2-TYPE DOMAIN-CONTAINING PROTEIN-RELATED"/>
    <property type="match status" value="1"/>
</dbReference>
<feature type="region of interest" description="Disordered" evidence="1">
    <location>
        <begin position="103"/>
        <end position="125"/>
    </location>
</feature>
<feature type="region of interest" description="Disordered" evidence="1">
    <location>
        <begin position="1"/>
        <end position="68"/>
    </location>
</feature>
<reference evidence="2" key="2">
    <citation type="submission" date="2023-05" db="EMBL/GenBank/DDBJ databases">
        <authorList>
            <consortium name="Lawrence Berkeley National Laboratory"/>
            <person name="Steindorff A."/>
            <person name="Hensen N."/>
            <person name="Bonometti L."/>
            <person name="Westerberg I."/>
            <person name="Brannstrom I.O."/>
            <person name="Guillou S."/>
            <person name="Cros-Aarteil S."/>
            <person name="Calhoun S."/>
            <person name="Haridas S."/>
            <person name="Kuo A."/>
            <person name="Mondo S."/>
            <person name="Pangilinan J."/>
            <person name="Riley R."/>
            <person name="Labutti K."/>
            <person name="Andreopoulos B."/>
            <person name="Lipzen A."/>
            <person name="Chen C."/>
            <person name="Yanf M."/>
            <person name="Daum C."/>
            <person name="Ng V."/>
            <person name="Clum A."/>
            <person name="Ohm R."/>
            <person name="Martin F."/>
            <person name="Silar P."/>
            <person name="Natvig D."/>
            <person name="Lalanne C."/>
            <person name="Gautier V."/>
            <person name="Ament-Velasquez S.L."/>
            <person name="Kruys A."/>
            <person name="Hutchinson M.I."/>
            <person name="Powell A.J."/>
            <person name="Barry K."/>
            <person name="Miller A.N."/>
            <person name="Grigoriev I.V."/>
            <person name="Debuchy R."/>
            <person name="Gladieux P."/>
            <person name="Thoren M.H."/>
            <person name="Johannesson H."/>
        </authorList>
    </citation>
    <scope>NUCLEOTIDE SEQUENCE</scope>
    <source>
        <strain evidence="2">CBS 123565</strain>
    </source>
</reference>
<gene>
    <name evidence="2" type="ORF">BT67DRAFT_290761</name>
</gene>
<protein>
    <recommendedName>
        <fullName evidence="4">C2H2-type domain-containing protein</fullName>
    </recommendedName>
</protein>
<feature type="compositionally biased region" description="Basic and acidic residues" evidence="1">
    <location>
        <begin position="430"/>
        <end position="439"/>
    </location>
</feature>
<dbReference type="AlphaFoldDB" id="A0AAN6ULQ8"/>
<feature type="compositionally biased region" description="Polar residues" evidence="1">
    <location>
        <begin position="40"/>
        <end position="50"/>
    </location>
</feature>
<dbReference type="Proteomes" id="UP001304895">
    <property type="component" value="Unassembled WGS sequence"/>
</dbReference>
<feature type="compositionally biased region" description="Low complexity" evidence="1">
    <location>
        <begin position="410"/>
        <end position="426"/>
    </location>
</feature>
<feature type="region of interest" description="Disordered" evidence="1">
    <location>
        <begin position="360"/>
        <end position="467"/>
    </location>
</feature>
<sequence>MAILVSNPSYRPRRAPSVDPRRKRAATPSSDLIHDCPHPSQEQAMSQTARTGDPTPANRIRSSPKYAEGESLPRALLLSSSAPHASQSSDSRQSWEWETETLVDPTNTSLDSGSLGKARAQSGSQSLYPCPFRKRNPVRFNVRDHERCAKAIGSISELRWARRILFLGGQTDKCRHHLILHHRAVQSLFRCPRCKLGLDDHMALEHHLTIPKAEMCEVGPAVLGNPEDGMSDEMHRALAQRHYGVENWTWAEIWRLLFPEDADVPAPEFQPVVELIEMAHVFDEGQEVLKAALQEKLRLLLPRGIDDHYCHFLAAQLDLVFETHRANMLRKCLGRDRTTEQQGLPNRTNRKSRRNTLLQNLQRRTSDPPAAPTAHNHTRTFSTRHAHRPPTTPPQFRSRKTALSAAVHSPADPTAAAPTTTSPTNPHDNNNPRDARDDSDTGISRTSHKSEQCGCSRDGRADAEPYYPRLRHRASQRAFGGGEHCHVQPRLSVRTDGLGGVGGGRFSPESFKQRVLRRMGG</sequence>
<feature type="compositionally biased region" description="Basic residues" evidence="1">
    <location>
        <begin position="376"/>
        <end position="388"/>
    </location>
</feature>
<dbReference type="EMBL" id="MU853407">
    <property type="protein sequence ID" value="KAK4135074.1"/>
    <property type="molecule type" value="Genomic_DNA"/>
</dbReference>
<organism evidence="2 3">
    <name type="scientific">Trichocladium antarcticum</name>
    <dbReference type="NCBI Taxonomy" id="1450529"/>
    <lineage>
        <taxon>Eukaryota</taxon>
        <taxon>Fungi</taxon>
        <taxon>Dikarya</taxon>
        <taxon>Ascomycota</taxon>
        <taxon>Pezizomycotina</taxon>
        <taxon>Sordariomycetes</taxon>
        <taxon>Sordariomycetidae</taxon>
        <taxon>Sordariales</taxon>
        <taxon>Chaetomiaceae</taxon>
        <taxon>Trichocladium</taxon>
    </lineage>
</organism>
<reference evidence="2" key="1">
    <citation type="journal article" date="2023" name="Mol. Phylogenet. Evol.">
        <title>Genome-scale phylogeny and comparative genomics of the fungal order Sordariales.</title>
        <authorList>
            <person name="Hensen N."/>
            <person name="Bonometti L."/>
            <person name="Westerberg I."/>
            <person name="Brannstrom I.O."/>
            <person name="Guillou S."/>
            <person name="Cros-Aarteil S."/>
            <person name="Calhoun S."/>
            <person name="Haridas S."/>
            <person name="Kuo A."/>
            <person name="Mondo S."/>
            <person name="Pangilinan J."/>
            <person name="Riley R."/>
            <person name="LaButti K."/>
            <person name="Andreopoulos B."/>
            <person name="Lipzen A."/>
            <person name="Chen C."/>
            <person name="Yan M."/>
            <person name="Daum C."/>
            <person name="Ng V."/>
            <person name="Clum A."/>
            <person name="Steindorff A."/>
            <person name="Ohm R.A."/>
            <person name="Martin F."/>
            <person name="Silar P."/>
            <person name="Natvig D.O."/>
            <person name="Lalanne C."/>
            <person name="Gautier V."/>
            <person name="Ament-Velasquez S.L."/>
            <person name="Kruys A."/>
            <person name="Hutchinson M.I."/>
            <person name="Powell A.J."/>
            <person name="Barry K."/>
            <person name="Miller A.N."/>
            <person name="Grigoriev I.V."/>
            <person name="Debuchy R."/>
            <person name="Gladieux P."/>
            <person name="Hiltunen Thoren M."/>
            <person name="Johannesson H."/>
        </authorList>
    </citation>
    <scope>NUCLEOTIDE SEQUENCE</scope>
    <source>
        <strain evidence="2">CBS 123565</strain>
    </source>
</reference>
<evidence type="ECO:0000313" key="2">
    <source>
        <dbReference type="EMBL" id="KAK4135074.1"/>
    </source>
</evidence>
<evidence type="ECO:0000313" key="3">
    <source>
        <dbReference type="Proteomes" id="UP001304895"/>
    </source>
</evidence>